<evidence type="ECO:0000313" key="9">
    <source>
        <dbReference type="Proteomes" id="UP000243797"/>
    </source>
</evidence>
<comment type="caution">
    <text evidence="8">The sequence shown here is derived from an EMBL/GenBank/DDBJ whole genome shotgun (WGS) entry which is preliminary data.</text>
</comment>
<keyword evidence="7" id="KW-0812">Transmembrane</keyword>
<dbReference type="InterPro" id="IPR002401">
    <property type="entry name" value="Cyt_P450_E_grp-I"/>
</dbReference>
<proteinExistence type="inferred from homology"/>
<keyword evidence="5 6" id="KW-0349">Heme</keyword>
<dbReference type="Gene3D" id="1.10.630.10">
    <property type="entry name" value="Cytochrome P450"/>
    <property type="match status" value="1"/>
</dbReference>
<dbReference type="PANTHER" id="PTHR46300:SF12">
    <property type="entry name" value="P450, PUTATIVE (EUROFUNG)-RELATED"/>
    <property type="match status" value="1"/>
</dbReference>
<feature type="binding site" description="axial binding residue" evidence="5">
    <location>
        <position position="443"/>
    </location>
    <ligand>
        <name>heme</name>
        <dbReference type="ChEBI" id="CHEBI:30413"/>
    </ligand>
    <ligandPart>
        <name>Fe</name>
        <dbReference type="ChEBI" id="CHEBI:18248"/>
    </ligandPart>
</feature>
<reference evidence="8 9" key="1">
    <citation type="submission" date="2017-06" db="EMBL/GenBank/DDBJ databases">
        <title>Draft genome sequence of a variant of Elsinoe murrayae.</title>
        <authorList>
            <person name="Cheng Q."/>
        </authorList>
    </citation>
    <scope>NUCLEOTIDE SEQUENCE [LARGE SCALE GENOMIC DNA]</scope>
    <source>
        <strain evidence="8 9">CQ-2017a</strain>
    </source>
</reference>
<protein>
    <submittedName>
        <fullName evidence="8">3-hydroxyphenylacetate 6-hydroxylase</fullName>
    </submittedName>
</protein>
<gene>
    <name evidence="8" type="ORF">CAC42_3625</name>
</gene>
<dbReference type="GO" id="GO:0004497">
    <property type="term" value="F:monooxygenase activity"/>
    <property type="evidence" value="ECO:0007669"/>
    <property type="project" value="UniProtKB-KW"/>
</dbReference>
<dbReference type="Pfam" id="PF00067">
    <property type="entry name" value="p450"/>
    <property type="match status" value="1"/>
</dbReference>
<keyword evidence="4 5" id="KW-0408">Iron</keyword>
<dbReference type="STRING" id="2082308.A0A2K1QTB9"/>
<name>A0A2K1QTB9_9PEZI</name>
<keyword evidence="7" id="KW-1133">Transmembrane helix</keyword>
<keyword evidence="6" id="KW-0503">Monooxygenase</keyword>
<dbReference type="GO" id="GO:0016705">
    <property type="term" value="F:oxidoreductase activity, acting on paired donors, with incorporation or reduction of molecular oxygen"/>
    <property type="evidence" value="ECO:0007669"/>
    <property type="project" value="InterPro"/>
</dbReference>
<dbReference type="PRINTS" id="PR00463">
    <property type="entry name" value="EP450I"/>
</dbReference>
<dbReference type="Proteomes" id="UP000243797">
    <property type="component" value="Unassembled WGS sequence"/>
</dbReference>
<evidence type="ECO:0000256" key="5">
    <source>
        <dbReference type="PIRSR" id="PIRSR602401-1"/>
    </source>
</evidence>
<dbReference type="EMBL" id="NKHZ01000045">
    <property type="protein sequence ID" value="PNS18180.1"/>
    <property type="molecule type" value="Genomic_DNA"/>
</dbReference>
<dbReference type="SUPFAM" id="SSF48264">
    <property type="entry name" value="Cytochrome P450"/>
    <property type="match status" value="1"/>
</dbReference>
<evidence type="ECO:0000256" key="2">
    <source>
        <dbReference type="ARBA" id="ARBA00022723"/>
    </source>
</evidence>
<accession>A0A2K1QTB9</accession>
<dbReference type="GO" id="GO:0005506">
    <property type="term" value="F:iron ion binding"/>
    <property type="evidence" value="ECO:0007669"/>
    <property type="project" value="InterPro"/>
</dbReference>
<comment type="cofactor">
    <cofactor evidence="5">
        <name>heme</name>
        <dbReference type="ChEBI" id="CHEBI:30413"/>
    </cofactor>
</comment>
<organism evidence="8 9">
    <name type="scientific">Sphaceloma murrayae</name>
    <dbReference type="NCBI Taxonomy" id="2082308"/>
    <lineage>
        <taxon>Eukaryota</taxon>
        <taxon>Fungi</taxon>
        <taxon>Dikarya</taxon>
        <taxon>Ascomycota</taxon>
        <taxon>Pezizomycotina</taxon>
        <taxon>Dothideomycetes</taxon>
        <taxon>Dothideomycetidae</taxon>
        <taxon>Myriangiales</taxon>
        <taxon>Elsinoaceae</taxon>
        <taxon>Sphaceloma</taxon>
    </lineage>
</organism>
<keyword evidence="9" id="KW-1185">Reference proteome</keyword>
<dbReference type="CDD" id="cd11065">
    <property type="entry name" value="CYP64-like"/>
    <property type="match status" value="1"/>
</dbReference>
<sequence>MPFTLINPLWLALSSLLVWALALIVRSKLRARKYRLPPRVPGIPLIGNTLQFPADLSDQIVWAKKLADQYGEMFTVQLGAADWVFLNSSRVVSDIMEKKAAITSSKPEMPMAQGVMSADRRLLFMPYGDRWRELRKIMHGILNSRRMIDFSAYQDTESKQMLFEYLKSPDLWYKANQRYTMAVVVSFVFGRRPMLNDPNADALFQQAEDVIMAMQPGKNLVDGFPILAKLPSFLHWWRRKGEHYLAESIRVYDYEVNHIKALMDAGKAPPCFAVDFLQATANSHFDELQKTFVMGTLLEAGSDTTRVAISQMLAGAVLYPDWVERAREHLDRVCGSLEKGEQLRLPVWEDRNELTYITAAVKEGFRWRPMIPLGVPHVLSADLDYEGYKFPAGTTVTWNNFYIGLNPEEHEQPERYWPERFMNEDVGNVLKGHWAFGPGRRVCVGYNMAETNAWMALSRLLYCFNFEANPDKPIDSFRTEWLEFKKAPFDMKITPRSPAHVKLIEEAYASI</sequence>
<dbReference type="InParanoid" id="A0A2K1QTB9"/>
<dbReference type="GO" id="GO:0020037">
    <property type="term" value="F:heme binding"/>
    <property type="evidence" value="ECO:0007669"/>
    <property type="project" value="InterPro"/>
</dbReference>
<evidence type="ECO:0000256" key="4">
    <source>
        <dbReference type="ARBA" id="ARBA00023004"/>
    </source>
</evidence>
<feature type="transmembrane region" description="Helical" evidence="7">
    <location>
        <begin position="6"/>
        <end position="25"/>
    </location>
</feature>
<evidence type="ECO:0000313" key="8">
    <source>
        <dbReference type="EMBL" id="PNS18180.1"/>
    </source>
</evidence>
<evidence type="ECO:0000256" key="1">
    <source>
        <dbReference type="ARBA" id="ARBA00010617"/>
    </source>
</evidence>
<dbReference type="InterPro" id="IPR001128">
    <property type="entry name" value="Cyt_P450"/>
</dbReference>
<dbReference type="InterPro" id="IPR050364">
    <property type="entry name" value="Cytochrome_P450_fung"/>
</dbReference>
<keyword evidence="7" id="KW-0472">Membrane</keyword>
<evidence type="ECO:0000256" key="7">
    <source>
        <dbReference type="SAM" id="Phobius"/>
    </source>
</evidence>
<dbReference type="PROSITE" id="PS00086">
    <property type="entry name" value="CYTOCHROME_P450"/>
    <property type="match status" value="1"/>
</dbReference>
<dbReference type="PANTHER" id="PTHR46300">
    <property type="entry name" value="P450, PUTATIVE (EUROFUNG)-RELATED-RELATED"/>
    <property type="match status" value="1"/>
</dbReference>
<comment type="similarity">
    <text evidence="1 6">Belongs to the cytochrome P450 family.</text>
</comment>
<dbReference type="InterPro" id="IPR036396">
    <property type="entry name" value="Cyt_P450_sf"/>
</dbReference>
<dbReference type="OrthoDB" id="1103324at2759"/>
<keyword evidence="2 5" id="KW-0479">Metal-binding</keyword>
<evidence type="ECO:0000256" key="3">
    <source>
        <dbReference type="ARBA" id="ARBA00023002"/>
    </source>
</evidence>
<evidence type="ECO:0000256" key="6">
    <source>
        <dbReference type="RuleBase" id="RU000461"/>
    </source>
</evidence>
<keyword evidence="3 6" id="KW-0560">Oxidoreductase</keyword>
<dbReference type="AlphaFoldDB" id="A0A2K1QTB9"/>
<dbReference type="InterPro" id="IPR017972">
    <property type="entry name" value="Cyt_P450_CS"/>
</dbReference>